<organism evidence="2 3">
    <name type="scientific">Diplocarpon coronariae</name>
    <dbReference type="NCBI Taxonomy" id="2795749"/>
    <lineage>
        <taxon>Eukaryota</taxon>
        <taxon>Fungi</taxon>
        <taxon>Dikarya</taxon>
        <taxon>Ascomycota</taxon>
        <taxon>Pezizomycotina</taxon>
        <taxon>Leotiomycetes</taxon>
        <taxon>Helotiales</taxon>
        <taxon>Drepanopezizaceae</taxon>
        <taxon>Diplocarpon</taxon>
    </lineage>
</organism>
<dbReference type="Proteomes" id="UP000242519">
    <property type="component" value="Unassembled WGS sequence"/>
</dbReference>
<dbReference type="EMBL" id="MZNU01000176">
    <property type="protein sequence ID" value="OWP03443.1"/>
    <property type="molecule type" value="Genomic_DNA"/>
</dbReference>
<evidence type="ECO:0000313" key="3">
    <source>
        <dbReference type="Proteomes" id="UP000242519"/>
    </source>
</evidence>
<reference evidence="2 3" key="1">
    <citation type="submission" date="2017-04" db="EMBL/GenBank/DDBJ databases">
        <title>Draft genome sequence of Marssonina coronaria NL1: causal agent of apple blotch.</title>
        <authorList>
            <person name="Cheng Q."/>
        </authorList>
    </citation>
    <scope>NUCLEOTIDE SEQUENCE [LARGE SCALE GENOMIC DNA]</scope>
    <source>
        <strain evidence="2 3">NL1</strain>
    </source>
</reference>
<feature type="compositionally biased region" description="Basic and acidic residues" evidence="1">
    <location>
        <begin position="20"/>
        <end position="30"/>
    </location>
</feature>
<proteinExistence type="predicted"/>
<feature type="region of interest" description="Disordered" evidence="1">
    <location>
        <begin position="1"/>
        <end position="30"/>
    </location>
</feature>
<dbReference type="InParanoid" id="A0A218Z7D3"/>
<accession>A0A218Z7D3</accession>
<feature type="region of interest" description="Disordered" evidence="1">
    <location>
        <begin position="44"/>
        <end position="88"/>
    </location>
</feature>
<name>A0A218Z7D3_9HELO</name>
<sequence length="88" mass="9317">MASRGTGSRAQHAPHTTPPHPDDPAGSSHRETACVVWVMVASQAPPSSHDVHLRRSPHPAPPAPPSRAQHHGMNTSTQPVSPAPRSYT</sequence>
<evidence type="ECO:0000313" key="2">
    <source>
        <dbReference type="EMBL" id="OWP03443.1"/>
    </source>
</evidence>
<keyword evidence="3" id="KW-1185">Reference proteome</keyword>
<gene>
    <name evidence="2" type="ORF">B2J93_7461</name>
</gene>
<evidence type="ECO:0000256" key="1">
    <source>
        <dbReference type="SAM" id="MobiDB-lite"/>
    </source>
</evidence>
<protein>
    <submittedName>
        <fullName evidence="2">Uncharacterized protein</fullName>
    </submittedName>
</protein>
<comment type="caution">
    <text evidence="2">The sequence shown here is derived from an EMBL/GenBank/DDBJ whole genome shotgun (WGS) entry which is preliminary data.</text>
</comment>
<dbReference type="AlphaFoldDB" id="A0A218Z7D3"/>